<dbReference type="Proteomes" id="UP000838412">
    <property type="component" value="Chromosome 3"/>
</dbReference>
<feature type="domain" description="EF-hand" evidence="5">
    <location>
        <begin position="210"/>
        <end position="245"/>
    </location>
</feature>
<evidence type="ECO:0000313" key="6">
    <source>
        <dbReference type="EMBL" id="CAH1256224.1"/>
    </source>
</evidence>
<dbReference type="GO" id="GO:0005509">
    <property type="term" value="F:calcium ion binding"/>
    <property type="evidence" value="ECO:0007669"/>
    <property type="project" value="InterPro"/>
</dbReference>
<accession>A0A8K0EJJ9</accession>
<dbReference type="Pfam" id="PF13202">
    <property type="entry name" value="EF-hand_5"/>
    <property type="match status" value="1"/>
</dbReference>
<reference evidence="6" key="1">
    <citation type="submission" date="2022-01" db="EMBL/GenBank/DDBJ databases">
        <authorList>
            <person name="Braso-Vives M."/>
        </authorList>
    </citation>
    <scope>NUCLEOTIDE SEQUENCE</scope>
</reference>
<dbReference type="OrthoDB" id="293868at2759"/>
<dbReference type="Gene3D" id="1.10.238.10">
    <property type="entry name" value="EF-hand"/>
    <property type="match status" value="2"/>
</dbReference>
<name>A0A8K0EJJ9_BRALA</name>
<sequence length="299" mass="34005">MTLGPCILCLLGLLGQSLLCQTDPVPIPLKYQPVTTGVTNGAMAVRQGSLLAAVWVLVATAVAGDKAISDEVWSRLDADGDGLVTRDEMRSFTAGERTADLRRDTETQWTSYGLSLGEKLTFEQYERKVYHENKYGHSSRRKEQDSRRFHVCDENQDGGLDKDEFMTFLYSEEYPHMHDIVILETMEDMDKDGDGVLSYLEFTDEEEGMEEGRQAEKTFKKLDKDGDGQLSRVEVKQWVLQPNLEASQDDEDSVIIVMDKLDTDKDEKLSRSEVDADPQLIEDQLMYEEDDDDYAHDEF</sequence>
<evidence type="ECO:0000259" key="5">
    <source>
        <dbReference type="PROSITE" id="PS50222"/>
    </source>
</evidence>
<feature type="chain" id="PRO_5035465694" evidence="4">
    <location>
        <begin position="23"/>
        <end position="299"/>
    </location>
</feature>
<comment type="similarity">
    <text evidence="1">Belongs to the CREC family.</text>
</comment>
<feature type="domain" description="EF-hand" evidence="5">
    <location>
        <begin position="64"/>
        <end position="99"/>
    </location>
</feature>
<dbReference type="SUPFAM" id="SSF47473">
    <property type="entry name" value="EF-hand"/>
    <property type="match status" value="1"/>
</dbReference>
<dbReference type="InterPro" id="IPR002048">
    <property type="entry name" value="EF_hand_dom"/>
</dbReference>
<dbReference type="PROSITE" id="PS50222">
    <property type="entry name" value="EF_HAND_2"/>
    <property type="match status" value="3"/>
</dbReference>
<evidence type="ECO:0000256" key="3">
    <source>
        <dbReference type="SAM" id="MobiDB-lite"/>
    </source>
</evidence>
<feature type="compositionally biased region" description="Basic and acidic residues" evidence="3">
    <location>
        <begin position="265"/>
        <end position="274"/>
    </location>
</feature>
<evidence type="ECO:0000256" key="2">
    <source>
        <dbReference type="ARBA" id="ARBA00022837"/>
    </source>
</evidence>
<dbReference type="PROSITE" id="PS00018">
    <property type="entry name" value="EF_HAND_1"/>
    <property type="match status" value="2"/>
</dbReference>
<feature type="domain" description="EF-hand" evidence="5">
    <location>
        <begin position="140"/>
        <end position="175"/>
    </location>
</feature>
<dbReference type="InterPro" id="IPR011992">
    <property type="entry name" value="EF-hand-dom_pair"/>
</dbReference>
<dbReference type="EMBL" id="OV696688">
    <property type="protein sequence ID" value="CAH1256224.1"/>
    <property type="molecule type" value="Genomic_DNA"/>
</dbReference>
<evidence type="ECO:0000313" key="7">
    <source>
        <dbReference type="Proteomes" id="UP000838412"/>
    </source>
</evidence>
<gene>
    <name evidence="6" type="primary">RCN1</name>
    <name evidence="6" type="ORF">BLAG_LOCUS14695</name>
</gene>
<organism evidence="6 7">
    <name type="scientific">Branchiostoma lanceolatum</name>
    <name type="common">Common lancelet</name>
    <name type="synonym">Amphioxus lanceolatum</name>
    <dbReference type="NCBI Taxonomy" id="7740"/>
    <lineage>
        <taxon>Eukaryota</taxon>
        <taxon>Metazoa</taxon>
        <taxon>Chordata</taxon>
        <taxon>Cephalochordata</taxon>
        <taxon>Leptocardii</taxon>
        <taxon>Amphioxiformes</taxon>
        <taxon>Branchiostomatidae</taxon>
        <taxon>Branchiostoma</taxon>
    </lineage>
</organism>
<dbReference type="GO" id="GO:0005783">
    <property type="term" value="C:endoplasmic reticulum"/>
    <property type="evidence" value="ECO:0007669"/>
    <property type="project" value="TreeGrafter"/>
</dbReference>
<dbReference type="InterPro" id="IPR018247">
    <property type="entry name" value="EF_Hand_1_Ca_BS"/>
</dbReference>
<keyword evidence="2" id="KW-0106">Calcium</keyword>
<proteinExistence type="inferred from homology"/>
<dbReference type="Pfam" id="PF13499">
    <property type="entry name" value="EF-hand_7"/>
    <property type="match status" value="2"/>
</dbReference>
<keyword evidence="4" id="KW-0732">Signal</keyword>
<evidence type="ECO:0000256" key="1">
    <source>
        <dbReference type="ARBA" id="ARBA00006431"/>
    </source>
</evidence>
<feature type="signal peptide" evidence="4">
    <location>
        <begin position="1"/>
        <end position="22"/>
    </location>
</feature>
<dbReference type="AlphaFoldDB" id="A0A8K0EJJ9"/>
<feature type="compositionally biased region" description="Acidic residues" evidence="3">
    <location>
        <begin position="285"/>
        <end position="299"/>
    </location>
</feature>
<keyword evidence="7" id="KW-1185">Reference proteome</keyword>
<protein>
    <submittedName>
        <fullName evidence="6">RCN1 protein</fullName>
    </submittedName>
</protein>
<evidence type="ECO:0000256" key="4">
    <source>
        <dbReference type="SAM" id="SignalP"/>
    </source>
</evidence>
<feature type="region of interest" description="Disordered" evidence="3">
    <location>
        <begin position="265"/>
        <end position="299"/>
    </location>
</feature>
<dbReference type="PANTHER" id="PTHR10827:SF52">
    <property type="entry name" value="IP16409P"/>
    <property type="match status" value="1"/>
</dbReference>
<dbReference type="SMART" id="SM00054">
    <property type="entry name" value="EFh"/>
    <property type="match status" value="4"/>
</dbReference>
<dbReference type="PANTHER" id="PTHR10827">
    <property type="entry name" value="RETICULOCALBIN"/>
    <property type="match status" value="1"/>
</dbReference>